<evidence type="ECO:0000313" key="29">
    <source>
        <dbReference type="Proteomes" id="UP000472269"/>
    </source>
</evidence>
<reference evidence="28" key="1">
    <citation type="submission" date="2025-08" db="UniProtKB">
        <authorList>
            <consortium name="Ensembl"/>
        </authorList>
    </citation>
    <scope>IDENTIFICATION</scope>
</reference>
<proteinExistence type="inferred from homology"/>
<dbReference type="GO" id="GO:1900180">
    <property type="term" value="P:regulation of protein localization to nucleus"/>
    <property type="evidence" value="ECO:0007669"/>
    <property type="project" value="UniProtKB-ARBA"/>
</dbReference>
<feature type="transmembrane region" description="Helical" evidence="24">
    <location>
        <begin position="1015"/>
        <end position="1035"/>
    </location>
</feature>
<evidence type="ECO:0000259" key="26">
    <source>
        <dbReference type="Pfam" id="PF00122"/>
    </source>
</evidence>
<dbReference type="AlphaFoldDB" id="A0A663NDL2"/>
<evidence type="ECO:0000256" key="17">
    <source>
        <dbReference type="ARBA" id="ARBA00023329"/>
    </source>
</evidence>
<protein>
    <recommendedName>
        <fullName evidence="23">Polyamine-transporting ATPase 13A2</fullName>
    </recommendedName>
</protein>
<dbReference type="SFLD" id="SFLDF00027">
    <property type="entry name" value="p-type_atpase"/>
    <property type="match status" value="1"/>
</dbReference>
<evidence type="ECO:0000256" key="2">
    <source>
        <dbReference type="ARBA" id="ARBA00004155"/>
    </source>
</evidence>
<feature type="transmembrane region" description="Helical" evidence="24">
    <location>
        <begin position="889"/>
        <end position="906"/>
    </location>
</feature>
<dbReference type="GO" id="GO:0032585">
    <property type="term" value="C:multivesicular body membrane"/>
    <property type="evidence" value="ECO:0007669"/>
    <property type="project" value="UniProtKB-SubCell"/>
</dbReference>
<evidence type="ECO:0000256" key="20">
    <source>
        <dbReference type="ARBA" id="ARBA00053898"/>
    </source>
</evidence>
<dbReference type="GO" id="GO:0016887">
    <property type="term" value="F:ATP hydrolysis activity"/>
    <property type="evidence" value="ECO:0007669"/>
    <property type="project" value="InterPro"/>
</dbReference>
<dbReference type="SUPFAM" id="SSF81653">
    <property type="entry name" value="Calcium ATPase, transduction domain A"/>
    <property type="match status" value="1"/>
</dbReference>
<keyword evidence="13" id="KW-1278">Translocase</keyword>
<dbReference type="InterPro" id="IPR047821">
    <property type="entry name" value="P5B-type_ATPase"/>
</dbReference>
<evidence type="ECO:0000256" key="8">
    <source>
        <dbReference type="ARBA" id="ARBA00022723"/>
    </source>
</evidence>
<comment type="subcellular location">
    <subcellularLocation>
        <location evidence="3">Cytoplasmic vesicle</location>
        <location evidence="3">Autophagosome membrane</location>
        <topology evidence="3">Multi-pass membrane protein</topology>
    </subcellularLocation>
    <subcellularLocation>
        <location evidence="21">Endosome</location>
        <location evidence="21">Multivesicular body membrane</location>
        <topology evidence="21">Multi-pass membrane protein</topology>
    </subcellularLocation>
    <subcellularLocation>
        <location evidence="1">Late endosome membrane</location>
        <topology evidence="1">Multi-pass membrane protein</topology>
    </subcellularLocation>
    <subcellularLocation>
        <location evidence="2">Lysosome membrane</location>
        <topology evidence="2">Multi-pass membrane protein</topology>
    </subcellularLocation>
</comment>
<feature type="transmembrane region" description="Helical" evidence="24">
    <location>
        <begin position="927"/>
        <end position="950"/>
    </location>
</feature>
<evidence type="ECO:0000256" key="19">
    <source>
        <dbReference type="ARBA" id="ARBA00051772"/>
    </source>
</evidence>
<dbReference type="Pfam" id="PF13246">
    <property type="entry name" value="Cation_ATPase"/>
    <property type="match status" value="1"/>
</dbReference>
<dbReference type="FunFam" id="2.70.150.10:FF:000060">
    <property type="entry name" value="Cation-transporting ATPase"/>
    <property type="match status" value="1"/>
</dbReference>
<evidence type="ECO:0000256" key="4">
    <source>
        <dbReference type="ARBA" id="ARBA00006000"/>
    </source>
</evidence>
<organism evidence="28 29">
    <name type="scientific">Athene cunicularia</name>
    <name type="common">Burrowing owl</name>
    <name type="synonym">Speotyto cunicularia</name>
    <dbReference type="NCBI Taxonomy" id="194338"/>
    <lineage>
        <taxon>Eukaryota</taxon>
        <taxon>Metazoa</taxon>
        <taxon>Chordata</taxon>
        <taxon>Craniata</taxon>
        <taxon>Vertebrata</taxon>
        <taxon>Euteleostomi</taxon>
        <taxon>Archelosauria</taxon>
        <taxon>Archosauria</taxon>
        <taxon>Dinosauria</taxon>
        <taxon>Saurischia</taxon>
        <taxon>Theropoda</taxon>
        <taxon>Coelurosauria</taxon>
        <taxon>Aves</taxon>
        <taxon>Neognathae</taxon>
        <taxon>Neoaves</taxon>
        <taxon>Telluraves</taxon>
        <taxon>Strigiformes</taxon>
        <taxon>Strigidae</taxon>
        <taxon>Athene</taxon>
    </lineage>
</organism>
<dbReference type="GO" id="GO:1905165">
    <property type="term" value="P:regulation of lysosomal protein catabolic process"/>
    <property type="evidence" value="ECO:0007669"/>
    <property type="project" value="UniProtKB-ARBA"/>
</dbReference>
<dbReference type="GO" id="GO:0043005">
    <property type="term" value="C:neuron projection"/>
    <property type="evidence" value="ECO:0007669"/>
    <property type="project" value="UniProtKB-ARBA"/>
</dbReference>
<evidence type="ECO:0000256" key="13">
    <source>
        <dbReference type="ARBA" id="ARBA00022967"/>
    </source>
</evidence>
<evidence type="ECO:0000256" key="10">
    <source>
        <dbReference type="ARBA" id="ARBA00022753"/>
    </source>
</evidence>
<dbReference type="GO" id="GO:0005524">
    <property type="term" value="F:ATP binding"/>
    <property type="evidence" value="ECO:0007669"/>
    <property type="project" value="UniProtKB-KW"/>
</dbReference>
<dbReference type="GO" id="GO:0016243">
    <property type="term" value="P:regulation of autophagosome size"/>
    <property type="evidence" value="ECO:0007669"/>
    <property type="project" value="TreeGrafter"/>
</dbReference>
<keyword evidence="12" id="KW-0460">Magnesium</keyword>
<keyword evidence="7 24" id="KW-0812">Transmembrane</keyword>
<dbReference type="GO" id="GO:0006874">
    <property type="term" value="P:intracellular calcium ion homeostasis"/>
    <property type="evidence" value="ECO:0007669"/>
    <property type="project" value="TreeGrafter"/>
</dbReference>
<keyword evidence="29" id="KW-1185">Reference proteome</keyword>
<evidence type="ECO:0000256" key="11">
    <source>
        <dbReference type="ARBA" id="ARBA00022840"/>
    </source>
</evidence>
<dbReference type="GO" id="GO:0015662">
    <property type="term" value="F:P-type ion transporter activity"/>
    <property type="evidence" value="ECO:0007669"/>
    <property type="project" value="InterPro"/>
</dbReference>
<evidence type="ECO:0000256" key="3">
    <source>
        <dbReference type="ARBA" id="ARBA00004542"/>
    </source>
</evidence>
<dbReference type="InterPro" id="IPR023214">
    <property type="entry name" value="HAD_sf"/>
</dbReference>
<dbReference type="GO" id="GO:0010821">
    <property type="term" value="P:regulation of mitochondrion organization"/>
    <property type="evidence" value="ECO:0007669"/>
    <property type="project" value="UniProtKB-ARBA"/>
</dbReference>
<dbReference type="Pfam" id="PF12409">
    <property type="entry name" value="P5-ATPase"/>
    <property type="match status" value="1"/>
</dbReference>
<gene>
    <name evidence="28" type="primary">ATP13A2</name>
</gene>
<comment type="function">
    <text evidence="20">ATPase which acts as a lysosomal polyamine exporter with high affinity for spermine. Also stimulates cellular uptake of polyamines and protects against polyamine toxicity. Plays a role in intracellular cation homeostasis and the maintenance of neuronal integrity. Contributes to cellular zinc homeostasis. Confers cellular protection against Mn(2+) and Zn(2+) toxicity and mitochondrial stress. Required for proper lysosomal and mitochondrial maintenance. Regulates the autophagy-lysosome pathway through the control of SYT11 expression at both transcriptional and post-translational levels. Facilitates recruitment of deacetylase HDAC6 to lysosomes to deacetylate CTTN, leading to actin polymerization, promotion of autophagosome-lysosome fusion and completion of autophagy. Promotes secretion of exosomes as well as secretion of SCNA via exosomes. Plays a role in lipid homeostasis.</text>
</comment>
<dbReference type="GO" id="GO:0034599">
    <property type="term" value="P:cellular response to oxidative stress"/>
    <property type="evidence" value="ECO:0007669"/>
    <property type="project" value="UniProtKB-ARBA"/>
</dbReference>
<keyword evidence="6" id="KW-0597">Phosphoprotein</keyword>
<dbReference type="Proteomes" id="UP000472269">
    <property type="component" value="Unplaced"/>
</dbReference>
<evidence type="ECO:0000256" key="24">
    <source>
        <dbReference type="SAM" id="Phobius"/>
    </source>
</evidence>
<dbReference type="Gene3D" id="3.40.50.1000">
    <property type="entry name" value="HAD superfamily/HAD-like"/>
    <property type="match status" value="1"/>
</dbReference>
<evidence type="ECO:0000256" key="12">
    <source>
        <dbReference type="ARBA" id="ARBA00022842"/>
    </source>
</evidence>
<evidence type="ECO:0000259" key="27">
    <source>
        <dbReference type="Pfam" id="PF12409"/>
    </source>
</evidence>
<dbReference type="SUPFAM" id="SSF81665">
    <property type="entry name" value="Calcium ATPase, transmembrane domain M"/>
    <property type="match status" value="1"/>
</dbReference>
<comment type="subunit">
    <text evidence="22">Interacts with MYCBP2; the interaction inhibits the ubiquitination of TSC2 by MYCBP2. Interacts with HDAC6; the interaction results in recruitment of HDAC6 to lysosomes to promote CTTN deacetylation.</text>
</comment>
<dbReference type="PROSITE" id="PS00154">
    <property type="entry name" value="ATPASE_E1_E2"/>
    <property type="match status" value="1"/>
</dbReference>
<evidence type="ECO:0000256" key="7">
    <source>
        <dbReference type="ARBA" id="ARBA00022692"/>
    </source>
</evidence>
<keyword evidence="14 24" id="KW-1133">Transmembrane helix</keyword>
<reference evidence="28" key="2">
    <citation type="submission" date="2025-09" db="UniProtKB">
        <authorList>
            <consortium name="Ensembl"/>
        </authorList>
    </citation>
    <scope>IDENTIFICATION</scope>
</reference>
<dbReference type="PANTHER" id="PTHR45630:SF2">
    <property type="entry name" value="POLYAMINE-TRANSPORTING ATPASE 13A2"/>
    <property type="match status" value="1"/>
</dbReference>
<dbReference type="Gene3D" id="2.70.150.10">
    <property type="entry name" value="Calcium-transporting ATPase, cytoplasmic transduction domain A"/>
    <property type="match status" value="1"/>
</dbReference>
<dbReference type="Gene3D" id="3.40.1110.10">
    <property type="entry name" value="Calcium-transporting ATPase, cytoplasmic domain N"/>
    <property type="match status" value="1"/>
</dbReference>
<evidence type="ECO:0000256" key="6">
    <source>
        <dbReference type="ARBA" id="ARBA00022553"/>
    </source>
</evidence>
<dbReference type="GO" id="GO:0046872">
    <property type="term" value="F:metal ion binding"/>
    <property type="evidence" value="ECO:0007669"/>
    <property type="project" value="UniProtKB-KW"/>
</dbReference>
<feature type="transmembrane region" description="Helical" evidence="24">
    <location>
        <begin position="368"/>
        <end position="388"/>
    </location>
</feature>
<feature type="transmembrane region" description="Helical" evidence="24">
    <location>
        <begin position="195"/>
        <end position="215"/>
    </location>
</feature>
<dbReference type="InterPro" id="IPR023298">
    <property type="entry name" value="ATPase_P-typ_TM_dom_sf"/>
</dbReference>
<dbReference type="SUPFAM" id="SSF56784">
    <property type="entry name" value="HAD-like"/>
    <property type="match status" value="1"/>
</dbReference>
<name>A0A663NDL2_ATHCN</name>
<dbReference type="InterPro" id="IPR047819">
    <property type="entry name" value="P5A-ATPase_N"/>
</dbReference>
<feature type="domain" description="P-type ATPase A" evidence="26">
    <location>
        <begin position="234"/>
        <end position="353"/>
    </location>
</feature>
<keyword evidence="16" id="KW-0458">Lysosome</keyword>
<dbReference type="Pfam" id="PF00122">
    <property type="entry name" value="E1-E2_ATPase"/>
    <property type="match status" value="1"/>
</dbReference>
<dbReference type="GO" id="GO:0061909">
    <property type="term" value="P:autophagosome-lysosome fusion"/>
    <property type="evidence" value="ECO:0007669"/>
    <property type="project" value="UniProtKB-ARBA"/>
</dbReference>
<dbReference type="GO" id="GO:0000421">
    <property type="term" value="C:autophagosome membrane"/>
    <property type="evidence" value="ECO:0007669"/>
    <property type="project" value="UniProtKB-SubCell"/>
</dbReference>
<feature type="signal peptide" evidence="25">
    <location>
        <begin position="1"/>
        <end position="21"/>
    </location>
</feature>
<evidence type="ECO:0000256" key="23">
    <source>
        <dbReference type="ARBA" id="ARBA00074227"/>
    </source>
</evidence>
<dbReference type="InterPro" id="IPR018303">
    <property type="entry name" value="ATPase_P-typ_P_site"/>
</dbReference>
<feature type="chain" id="PRO_5025599866" description="Polyamine-transporting ATPase 13A2" evidence="25">
    <location>
        <begin position="22"/>
        <end position="1092"/>
    </location>
</feature>
<evidence type="ECO:0000256" key="14">
    <source>
        <dbReference type="ARBA" id="ARBA00022989"/>
    </source>
</evidence>
<dbReference type="NCBIfam" id="TIGR01657">
    <property type="entry name" value="P-ATPase-V"/>
    <property type="match status" value="1"/>
</dbReference>
<dbReference type="GO" id="GO:0019829">
    <property type="term" value="F:ATPase-coupled monoatomic cation transmembrane transporter activity"/>
    <property type="evidence" value="ECO:0007669"/>
    <property type="project" value="InterPro"/>
</dbReference>
<dbReference type="InterPro" id="IPR059000">
    <property type="entry name" value="ATPase_P-type_domA"/>
</dbReference>
<dbReference type="PRINTS" id="PR00119">
    <property type="entry name" value="CATATPASE"/>
</dbReference>
<dbReference type="FunFam" id="3.40.50.1000:FF:000045">
    <property type="entry name" value="Cation-transporting ATPase"/>
    <property type="match status" value="1"/>
</dbReference>
<keyword evidence="9" id="KW-0547">Nucleotide-binding</keyword>
<dbReference type="InterPro" id="IPR036412">
    <property type="entry name" value="HAD-like_sf"/>
</dbReference>
<comment type="similarity">
    <text evidence="4">Belongs to the cation transport ATPase (P-type) (TC 3.A.3) family. Type V subfamily.</text>
</comment>
<keyword evidence="8" id="KW-0479">Metal-binding</keyword>
<dbReference type="InterPro" id="IPR001757">
    <property type="entry name" value="P_typ_ATPase"/>
</dbReference>
<keyword evidence="17" id="KW-0968">Cytoplasmic vesicle</keyword>
<dbReference type="InterPro" id="IPR044492">
    <property type="entry name" value="P_typ_ATPase_HD_dom"/>
</dbReference>
<evidence type="ECO:0000313" key="28">
    <source>
        <dbReference type="Ensembl" id="ENSACUP00000022016.1"/>
    </source>
</evidence>
<feature type="domain" description="P5B-type ATPase N-terminal" evidence="27">
    <location>
        <begin position="2"/>
        <end position="40"/>
    </location>
</feature>
<dbReference type="NCBIfam" id="TIGR01494">
    <property type="entry name" value="ATPase_P-type"/>
    <property type="match status" value="1"/>
</dbReference>
<dbReference type="SUPFAM" id="SSF81660">
    <property type="entry name" value="Metal cation-transporting ATPase, ATP-binding domain N"/>
    <property type="match status" value="1"/>
</dbReference>
<dbReference type="CDD" id="cd07542">
    <property type="entry name" value="P-type_ATPase_cation"/>
    <property type="match status" value="1"/>
</dbReference>
<dbReference type="SFLD" id="SFLDS00003">
    <property type="entry name" value="Haloacid_Dehalogenase"/>
    <property type="match status" value="1"/>
</dbReference>
<dbReference type="Ensembl" id="ENSACUT00000023475.1">
    <property type="protein sequence ID" value="ENSACUP00000022016.1"/>
    <property type="gene ID" value="ENSACUG00000014706.1"/>
</dbReference>
<comment type="catalytic activity">
    <reaction evidence="19">
        <text>spermine(out) + ATP + H2O = spermine(in) + ADP + phosphate + H(+)</text>
        <dbReference type="Rhea" id="RHEA:63368"/>
        <dbReference type="ChEBI" id="CHEBI:15377"/>
        <dbReference type="ChEBI" id="CHEBI:15378"/>
        <dbReference type="ChEBI" id="CHEBI:30616"/>
        <dbReference type="ChEBI" id="CHEBI:43474"/>
        <dbReference type="ChEBI" id="CHEBI:45725"/>
        <dbReference type="ChEBI" id="CHEBI:456216"/>
    </reaction>
</comment>
<feature type="transmembrane region" description="Helical" evidence="24">
    <location>
        <begin position="400"/>
        <end position="427"/>
    </location>
</feature>
<dbReference type="GO" id="GO:0005765">
    <property type="term" value="C:lysosomal membrane"/>
    <property type="evidence" value="ECO:0007669"/>
    <property type="project" value="UniProtKB-SubCell"/>
</dbReference>
<dbReference type="GO" id="GO:0015203">
    <property type="term" value="F:polyamine transmembrane transporter activity"/>
    <property type="evidence" value="ECO:0007669"/>
    <property type="project" value="TreeGrafter"/>
</dbReference>
<accession>A0A663NDL2</accession>
<dbReference type="GO" id="GO:1903543">
    <property type="term" value="P:positive regulation of exosomal secretion"/>
    <property type="evidence" value="ECO:0007669"/>
    <property type="project" value="UniProtKB-ARBA"/>
</dbReference>
<feature type="transmembrane region" description="Helical" evidence="24">
    <location>
        <begin position="864"/>
        <end position="883"/>
    </location>
</feature>
<dbReference type="GO" id="GO:0043025">
    <property type="term" value="C:neuronal cell body"/>
    <property type="evidence" value="ECO:0007669"/>
    <property type="project" value="UniProtKB-ARBA"/>
</dbReference>
<dbReference type="GO" id="GO:0006882">
    <property type="term" value="P:intracellular zinc ion homeostasis"/>
    <property type="evidence" value="ECO:0007669"/>
    <property type="project" value="UniProtKB-ARBA"/>
</dbReference>
<dbReference type="InterPro" id="IPR008250">
    <property type="entry name" value="ATPase_P-typ_transduc_dom_A_sf"/>
</dbReference>
<evidence type="ECO:0000256" key="9">
    <source>
        <dbReference type="ARBA" id="ARBA00022741"/>
    </source>
</evidence>
<keyword evidence="25" id="KW-0732">Signal</keyword>
<dbReference type="InterPro" id="IPR006544">
    <property type="entry name" value="P-type_TPase_V"/>
</dbReference>
<dbReference type="InterPro" id="IPR023299">
    <property type="entry name" value="ATPase_P-typ_cyto_dom_N"/>
</dbReference>
<dbReference type="PANTHER" id="PTHR45630">
    <property type="entry name" value="CATION-TRANSPORTING ATPASE-RELATED"/>
    <property type="match status" value="1"/>
</dbReference>
<keyword evidence="5" id="KW-0813">Transport</keyword>
<comment type="catalytic activity">
    <reaction evidence="18">
        <text>spermidine(out) + ATP + H2O = spermidine(in) + ADP + phosphate + H(+)</text>
        <dbReference type="Rhea" id="RHEA:29999"/>
        <dbReference type="ChEBI" id="CHEBI:15377"/>
        <dbReference type="ChEBI" id="CHEBI:15378"/>
        <dbReference type="ChEBI" id="CHEBI:30616"/>
        <dbReference type="ChEBI" id="CHEBI:43474"/>
        <dbReference type="ChEBI" id="CHEBI:57834"/>
        <dbReference type="ChEBI" id="CHEBI:456216"/>
    </reaction>
</comment>
<keyword evidence="10" id="KW-0967">Endosome</keyword>
<evidence type="ECO:0000256" key="1">
    <source>
        <dbReference type="ARBA" id="ARBA00004107"/>
    </source>
</evidence>
<evidence type="ECO:0000256" key="15">
    <source>
        <dbReference type="ARBA" id="ARBA00023136"/>
    </source>
</evidence>
<evidence type="ECO:0000256" key="5">
    <source>
        <dbReference type="ARBA" id="ARBA00022448"/>
    </source>
</evidence>
<dbReference type="FunFam" id="1.20.1110.10:FF:000023">
    <property type="entry name" value="Cation-transporting ATPase"/>
    <property type="match status" value="1"/>
</dbReference>
<dbReference type="FunFam" id="3.40.1110.10:FF:000026">
    <property type="entry name" value="Cation-transporting ATPase"/>
    <property type="match status" value="1"/>
</dbReference>
<evidence type="ECO:0000256" key="21">
    <source>
        <dbReference type="ARBA" id="ARBA00060400"/>
    </source>
</evidence>
<keyword evidence="11" id="KW-0067">ATP-binding</keyword>
<dbReference type="SFLD" id="SFLDG00002">
    <property type="entry name" value="C1.7:_P-type_atpase_like"/>
    <property type="match status" value="1"/>
</dbReference>
<evidence type="ECO:0000256" key="25">
    <source>
        <dbReference type="SAM" id="SignalP"/>
    </source>
</evidence>
<sequence>ACSVLTAGLLLVLFHWKPSLEVQAKCKPCALGQADWVIIRVSPQKCPGVWVWALPLPSQGDPGDPSHLHPLIPLPWRGLPLCPTNTLFLISRSAQKNILRYYLFEGMRYIWIERRQAFCKVSVLDEGWTCADLHLSQAGLDQQDHNTRWGSTSFMGHAGILPSQNLLSLLVPFQVLNPFYIFQVFSIVLWVCDAYYYYAACIFLISTISLGLSLYETRKQSTTLQTMAKMSVGVRVHRPNGEEMVVSSADLVPGDCISLPVDGMLVPCDAALLTGECMVNESMLTGESVPVMKTPLPAGSQAASTVYSPEEHRRHTLFCGTQVIQAKSYVGREVLAVVTRTGFCTAKGDLISSILYPKPVSFKFYKDAVKFVLFLSILAFIGTLYSILILVKNQVPVGQIIIRALDLVTVIVPPALPAAMTVGTIYAQNRLKKQGIFCISPPRINLCGKIRLVCFDKTGTLTEEGLDVWGVVALENNHFMPLIHEPRCLPAGPLLYSLAACHTVSLLRAQPVGDPVDLKMVESTGWVRQEEGELPAFQQFGTKVLAVMKPPPEEEQPRDRSPVGILRRFPFSSTLQRMSVLVKVPGEASAHVYVKGAPEMVASLCRKETVPVDFSQMLRYYTTDGFRVLGLACKPLSTVTTFEEALQLPRDAVESSLTFLGFLVMKNVLKPESAPVIHLLRNANIRPVMVTGDNMLTAVNVARSCRMVEPKERVIFVTASPPSHDKPATLKFILAEHSQGEEQVEPQPCHFALNGKSFAVVCEHFADLLPKILIRATVFARMSPDQKTQLVCSLQELNYCVGMCGDGANDCGALKAADVGISLSEAEASVASPFTSCVANIECVPTVIREGRCSLVTSFGVFKYMALYSLVQFVSVLLLYTINTNLSDFQFLFFDLIITTTVAVLMGRTGPAQELGVERPQGALISVLVLGSLVLQTALLITVQVLSYFITISQSWYVPLNSTVTAPQNLPNYENTVLFCVTGFQYLILAVAMSKGYPFREPLYTNGEDDGIDDLNFKLLLLGIAALNFFTAFVLETALDHGLLSCLRKLRRKKASKKLFKRLEKELSQQQPPWPPLNEPLFATPKMSIAMR</sequence>
<evidence type="ECO:0000256" key="18">
    <source>
        <dbReference type="ARBA" id="ARBA00050445"/>
    </source>
</evidence>
<dbReference type="GO" id="GO:0061462">
    <property type="term" value="P:protein localization to lysosome"/>
    <property type="evidence" value="ECO:0007669"/>
    <property type="project" value="UniProtKB-ARBA"/>
</dbReference>
<keyword evidence="15 24" id="KW-0472">Membrane</keyword>
<evidence type="ECO:0000256" key="16">
    <source>
        <dbReference type="ARBA" id="ARBA00023228"/>
    </source>
</evidence>
<evidence type="ECO:0000256" key="22">
    <source>
        <dbReference type="ARBA" id="ARBA00065284"/>
    </source>
</evidence>